<protein>
    <recommendedName>
        <fullName evidence="2">C2H2-type domain-containing protein</fullName>
    </recommendedName>
</protein>
<dbReference type="VEuPathDB" id="VectorBase:ACON2_032996"/>
<organism evidence="3">
    <name type="scientific">Anopheles coluzzii</name>
    <name type="common">African malaria mosquito</name>
    <dbReference type="NCBI Taxonomy" id="1518534"/>
    <lineage>
        <taxon>Eukaryota</taxon>
        <taxon>Metazoa</taxon>
        <taxon>Ecdysozoa</taxon>
        <taxon>Arthropoda</taxon>
        <taxon>Hexapoda</taxon>
        <taxon>Insecta</taxon>
        <taxon>Pterygota</taxon>
        <taxon>Neoptera</taxon>
        <taxon>Endopterygota</taxon>
        <taxon>Diptera</taxon>
        <taxon>Nematocera</taxon>
        <taxon>Culicoidea</taxon>
        <taxon>Culicidae</taxon>
        <taxon>Anophelinae</taxon>
        <taxon>Anopheles</taxon>
    </lineage>
</organism>
<dbReference type="Proteomes" id="UP000075882">
    <property type="component" value="Unassembled WGS sequence"/>
</dbReference>
<dbReference type="PROSITE" id="PS00028">
    <property type="entry name" value="ZINC_FINGER_C2H2_1"/>
    <property type="match status" value="1"/>
</dbReference>
<dbReference type="PANTHER" id="PTHR21354">
    <property type="entry name" value="ZINC FINGER PROTEIN 511"/>
    <property type="match status" value="1"/>
</dbReference>
<dbReference type="AlphaFoldDB" id="A0A8W7NZW4"/>
<evidence type="ECO:0000313" key="3">
    <source>
        <dbReference type="EnsemblMetazoa" id="ACOM022834-PA.1"/>
    </source>
</evidence>
<feature type="domain" description="C2H2-type" evidence="2">
    <location>
        <begin position="159"/>
        <end position="180"/>
    </location>
</feature>
<dbReference type="EnsemblMetazoa" id="ACOM022834-RA">
    <property type="protein sequence ID" value="ACOM022834-PA.1"/>
    <property type="gene ID" value="ACOM022834"/>
</dbReference>
<dbReference type="PANTHER" id="PTHR21354:SF0">
    <property type="entry name" value="ZINC FINGER PROTEIN 511"/>
    <property type="match status" value="1"/>
</dbReference>
<proteinExistence type="predicted"/>
<sequence>MTAGANETARYTADPFARRLETFKTNTLVGRCKQNHFYHFAARFGERVHHISLYNCAKTNAIVSNINKKMEFTAKETVLSLLQRYADGPRKNDDEFFREGNFYLKPFAKLGVLSKFPLDDTEPEDDGIEISCNVPDCNFFCHSVMDYEAHYNAQHRYTCGQCKKSLPNAHLLDLHLSETHDSYFAAQVQSASRAMYACFLEECKHRSNDPAERRDHCIREHRFPHNFRFDMQQRANQPNKSDKQQKVTVAMETESAAGGMTSPHAEEPTQLIAPKCRKNFSFGHPQQRTFKTKAKATGGTTKPSAAKCDILESNQMVIDLLDSLPQE</sequence>
<dbReference type="SMART" id="SM00355">
    <property type="entry name" value="ZnF_C2H2"/>
    <property type="match status" value="3"/>
</dbReference>
<feature type="region of interest" description="Disordered" evidence="1">
    <location>
        <begin position="232"/>
        <end position="267"/>
    </location>
</feature>
<dbReference type="InterPro" id="IPR039258">
    <property type="entry name" value="ZNF511"/>
</dbReference>
<evidence type="ECO:0000256" key="1">
    <source>
        <dbReference type="SAM" id="MobiDB-lite"/>
    </source>
</evidence>
<name>A0A8W7NZW4_ANOCL</name>
<dbReference type="InterPro" id="IPR013087">
    <property type="entry name" value="Znf_C2H2_type"/>
</dbReference>
<evidence type="ECO:0000259" key="2">
    <source>
        <dbReference type="PROSITE" id="PS00028"/>
    </source>
</evidence>
<accession>A0A8W7NZW4</accession>
<reference evidence="3" key="1">
    <citation type="submission" date="2022-08" db="UniProtKB">
        <authorList>
            <consortium name="EnsemblMetazoa"/>
        </authorList>
    </citation>
    <scope>IDENTIFICATION</scope>
</reference>